<sequence length="468" mass="53442">MKNYKNIVYAAMSMLLWSTSCNDWLDVQPKTELKESELFSTEQGFKEALTGVYVSMTNGTTYGRELTFGMLSVMASDYSVNSSSEQAVLSLKAIEEYDYTKNQVKGIIDQVWLNQYNSIALTNNILGNIEAKRSVFSDQGYNLVKGEALALRAFVHFDLMRMFAPAYITKDNAKYMPYVTRYTRENTPLSTVDELVEYILNDIKEAEMLLKDDVVNKLGTADRKIRMNRLAVKGLKARVLLYIGNHAGAYQAAKEVIDARQVVLRPESQEINLDRSIHSEHLFSLFSDGFEERVTKLVTPESGTLASVPYYFTDEDKLRTRIFENVATDIRFKVPVFQMYRGLLTPHKFMYVDIPVGTPNVNRHYIPLMRLGEMYLIAAEAAPTKDEGVALLNALCTNRGMLAFANDIDLVEKIKQEYRKEFFSEGQTFYYYKRLGAKKVDDSPVNDMSNAQYVFPMPENEKIYGGRN</sequence>
<accession>A0A1X7INH9</accession>
<dbReference type="RefSeq" id="WP_085471888.1">
    <property type="nucleotide sequence ID" value="NZ_FXAU01000001.1"/>
</dbReference>
<dbReference type="GO" id="GO:0009279">
    <property type="term" value="C:cell outer membrane"/>
    <property type="evidence" value="ECO:0007669"/>
    <property type="project" value="UniProtKB-SubCell"/>
</dbReference>
<dbReference type="PROSITE" id="PS51257">
    <property type="entry name" value="PROKAR_LIPOPROTEIN"/>
    <property type="match status" value="1"/>
</dbReference>
<evidence type="ECO:0000256" key="3">
    <source>
        <dbReference type="ARBA" id="ARBA00022729"/>
    </source>
</evidence>
<dbReference type="Pfam" id="PF14322">
    <property type="entry name" value="SusD-like_3"/>
    <property type="match status" value="1"/>
</dbReference>
<protein>
    <submittedName>
        <fullName evidence="8">SusD family protein</fullName>
    </submittedName>
</protein>
<organism evidence="8 9">
    <name type="scientific">Sphingobacterium psychroaquaticum</name>
    <dbReference type="NCBI Taxonomy" id="561061"/>
    <lineage>
        <taxon>Bacteria</taxon>
        <taxon>Pseudomonadati</taxon>
        <taxon>Bacteroidota</taxon>
        <taxon>Sphingobacteriia</taxon>
        <taxon>Sphingobacteriales</taxon>
        <taxon>Sphingobacteriaceae</taxon>
        <taxon>Sphingobacterium</taxon>
    </lineage>
</organism>
<evidence type="ECO:0000256" key="2">
    <source>
        <dbReference type="ARBA" id="ARBA00006275"/>
    </source>
</evidence>
<dbReference type="InterPro" id="IPR012944">
    <property type="entry name" value="SusD_RagB_dom"/>
</dbReference>
<dbReference type="AlphaFoldDB" id="A0A1X7INH9"/>
<name>A0A1X7INH9_9SPHI</name>
<feature type="domain" description="SusD-like N-terminal" evidence="7">
    <location>
        <begin position="23"/>
        <end position="241"/>
    </location>
</feature>
<keyword evidence="9" id="KW-1185">Reference proteome</keyword>
<dbReference type="Proteomes" id="UP000192980">
    <property type="component" value="Unassembled WGS sequence"/>
</dbReference>
<keyword evidence="4" id="KW-0472">Membrane</keyword>
<keyword evidence="5" id="KW-0998">Cell outer membrane</keyword>
<evidence type="ECO:0000313" key="9">
    <source>
        <dbReference type="Proteomes" id="UP000192980"/>
    </source>
</evidence>
<comment type="subcellular location">
    <subcellularLocation>
        <location evidence="1">Cell outer membrane</location>
    </subcellularLocation>
</comment>
<keyword evidence="3" id="KW-0732">Signal</keyword>
<proteinExistence type="inferred from homology"/>
<evidence type="ECO:0000259" key="6">
    <source>
        <dbReference type="Pfam" id="PF07980"/>
    </source>
</evidence>
<evidence type="ECO:0000313" key="8">
    <source>
        <dbReference type="EMBL" id="SMG16493.1"/>
    </source>
</evidence>
<comment type="similarity">
    <text evidence="2">Belongs to the SusD family.</text>
</comment>
<dbReference type="Gene3D" id="1.25.40.390">
    <property type="match status" value="1"/>
</dbReference>
<dbReference type="SUPFAM" id="SSF48452">
    <property type="entry name" value="TPR-like"/>
    <property type="match status" value="1"/>
</dbReference>
<dbReference type="InterPro" id="IPR011990">
    <property type="entry name" value="TPR-like_helical_dom_sf"/>
</dbReference>
<dbReference type="EMBL" id="FXAU01000001">
    <property type="protein sequence ID" value="SMG16493.1"/>
    <property type="molecule type" value="Genomic_DNA"/>
</dbReference>
<evidence type="ECO:0000259" key="7">
    <source>
        <dbReference type="Pfam" id="PF14322"/>
    </source>
</evidence>
<evidence type="ECO:0000256" key="5">
    <source>
        <dbReference type="ARBA" id="ARBA00023237"/>
    </source>
</evidence>
<dbReference type="OrthoDB" id="1097962at2"/>
<evidence type="ECO:0000256" key="4">
    <source>
        <dbReference type="ARBA" id="ARBA00023136"/>
    </source>
</evidence>
<evidence type="ECO:0000256" key="1">
    <source>
        <dbReference type="ARBA" id="ARBA00004442"/>
    </source>
</evidence>
<feature type="domain" description="RagB/SusD" evidence="6">
    <location>
        <begin position="359"/>
        <end position="445"/>
    </location>
</feature>
<dbReference type="STRING" id="561061.SAMN05660862_1081"/>
<dbReference type="InterPro" id="IPR033985">
    <property type="entry name" value="SusD-like_N"/>
</dbReference>
<dbReference type="Pfam" id="PF07980">
    <property type="entry name" value="SusD_RagB"/>
    <property type="match status" value="1"/>
</dbReference>
<gene>
    <name evidence="8" type="ORF">SAMN05660862_1081</name>
</gene>
<reference evidence="8 9" key="1">
    <citation type="submission" date="2017-04" db="EMBL/GenBank/DDBJ databases">
        <authorList>
            <person name="Afonso C.L."/>
            <person name="Miller P.J."/>
            <person name="Scott M.A."/>
            <person name="Spackman E."/>
            <person name="Goraichik I."/>
            <person name="Dimitrov K.M."/>
            <person name="Suarez D.L."/>
            <person name="Swayne D.E."/>
        </authorList>
    </citation>
    <scope>NUCLEOTIDE SEQUENCE [LARGE SCALE GENOMIC DNA]</scope>
    <source>
        <strain evidence="8 9">DSM 22418</strain>
    </source>
</reference>